<dbReference type="InterPro" id="IPR011333">
    <property type="entry name" value="SKP1/BTB/POZ_sf"/>
</dbReference>
<dbReference type="SMART" id="SM00225">
    <property type="entry name" value="BTB"/>
    <property type="match status" value="3"/>
</dbReference>
<feature type="domain" description="Importin N-terminal" evidence="4">
    <location>
        <begin position="87"/>
        <end position="123"/>
    </location>
</feature>
<dbReference type="SMART" id="SM00875">
    <property type="entry name" value="BACK"/>
    <property type="match status" value="3"/>
</dbReference>
<feature type="domain" description="Importin N-terminal" evidence="4">
    <location>
        <begin position="952"/>
        <end position="988"/>
    </location>
</feature>
<dbReference type="Proteomes" id="UP001159427">
    <property type="component" value="Unassembled WGS sequence"/>
</dbReference>
<dbReference type="SUPFAM" id="SSF54695">
    <property type="entry name" value="POZ domain"/>
    <property type="match status" value="3"/>
</dbReference>
<gene>
    <name evidence="5" type="ORF">PEVE_00002637</name>
</gene>
<evidence type="ECO:0000313" key="5">
    <source>
        <dbReference type="EMBL" id="CAH3157818.1"/>
    </source>
</evidence>
<protein>
    <recommendedName>
        <fullName evidence="7">BTB/POZ domain-containing protein 6</fullName>
    </recommendedName>
</protein>
<evidence type="ECO:0000313" key="6">
    <source>
        <dbReference type="Proteomes" id="UP001159427"/>
    </source>
</evidence>
<dbReference type="InterPro" id="IPR001494">
    <property type="entry name" value="Importin-beta_N"/>
</dbReference>
<dbReference type="Gene3D" id="1.25.40.420">
    <property type="match status" value="3"/>
</dbReference>
<dbReference type="Pfam" id="PF08005">
    <property type="entry name" value="PHR"/>
    <property type="match status" value="2"/>
</dbReference>
<dbReference type="Pfam" id="PF07707">
    <property type="entry name" value="BACK"/>
    <property type="match status" value="3"/>
</dbReference>
<dbReference type="InterPro" id="IPR000210">
    <property type="entry name" value="BTB/POZ_dom"/>
</dbReference>
<name>A0ABN8Q5P2_9CNID</name>
<keyword evidence="6" id="KW-1185">Reference proteome</keyword>
<evidence type="ECO:0000259" key="4">
    <source>
        <dbReference type="PROSITE" id="PS50166"/>
    </source>
</evidence>
<dbReference type="Gene3D" id="3.30.710.10">
    <property type="entry name" value="Potassium Channel Kv1.1, Chain A"/>
    <property type="match status" value="3"/>
</dbReference>
<dbReference type="Pfam" id="PF00651">
    <property type="entry name" value="BTB"/>
    <property type="match status" value="3"/>
</dbReference>
<dbReference type="InterPro" id="IPR038648">
    <property type="entry name" value="PHR_sf"/>
</dbReference>
<dbReference type="InterPro" id="IPR011705">
    <property type="entry name" value="BACK"/>
</dbReference>
<evidence type="ECO:0008006" key="7">
    <source>
        <dbReference type="Google" id="ProtNLM"/>
    </source>
</evidence>
<proteinExistence type="predicted"/>
<comment type="subcellular location">
    <subcellularLocation>
        <location evidence="1">Cytoplasm</location>
    </subcellularLocation>
</comment>
<sequence length="1119" mass="128801">MFYGELAETKDTIQLPDSDYESLLELFRYLYSDEVNLSGSNVLGVLYLAKKYIVPSLADKCKDYLQDKLDPSNVFTILPTAQKYEEKNLVDRCWKVIDRQTGQALKSDGFETIENTLLEALVQRETLQIREAELFKACDRWAINQCRKQGLATDGELKRRVLGEKIIKAIRYAAMKQEEFAGVVLDAKILTLDEIVNFFKFFSSQETSPPLGFSETRRRAEFIHRCGRFTLMEISDWDYYGLKGDVIEFQVDKDIILDGLRLFGRENKSYDLDTLQLYEGNPEFDSFLVPLAKLESSRWPSKLLECQNFSYYGFEVLFNSKPSLKRDTVYYIKVIISGPRSANGCEGLKTIMAVQSNWQTTRSTVRERTKFMFNNEHLSDVKFVVRGSDGGESETDRLITAHKFVLSIGSPVFEAMFYGELAETKDTIQLPDCDYESLLELFRYLYSDEVNLNGSNVLGVLYLAKKYIVPSLADKCKDYLQDKLDPSNVFTILPTAQKYEEKNLVDRCWKVIDRQTEQALKSDGFQTIEKALLEALVQRETLQIKEVELFKACDRWAIKQCRKQGLATDGELKRRVLGEEIIKAIRYAVMKQEEFAGVVLDAKILTPDEIGDVIEFQVDKDIILNGVRLFGGENKLYNLDTLQLHQGNPHWGNGVYPSVLLVKMESSTHPSKIFECQNFSYHGFEVLFNSTPSLKKNTPYHIRVKISGQKCGIGYNGLKRVRTAGVTFTFSTPNAFLLGDRDRVEQGHSSDSYIHVLFTGLYPRTKIFEVIYLLQFVPSQCDKISYRLISYRCPQVSLRRAIMAVQTNWQITRSTVRERTKFMFNNEHLSDVKFVVRGNDGESERNRSITAHKFVLSIGSPVFEAMFYGELAETKDTIQLPDCDYESLLELFRYLYSDEVNLSGSSVLGVLYLAKKYMVPSLTEKCKDYLQDKLDPSNVFTILPTALKYEEKNLVDRCWKVIESQTEQALKSDGFEMIEKTLLEALVQRETLEIREVELFKGCDRWAIKQCRKQGLATDGELKRRVLGEEIIKAIRYGVMKQEEFAGVVLDAKILTPDEIVTFFKFFSSQEISLPLGFSETRRRSWLHRCGRFTLMQRSSWDCNGLSRDVIEFKAVIWQ</sequence>
<evidence type="ECO:0000259" key="3">
    <source>
        <dbReference type="PROSITE" id="PS50097"/>
    </source>
</evidence>
<feature type="domain" description="BTB" evidence="3">
    <location>
        <begin position="1"/>
        <end position="39"/>
    </location>
</feature>
<dbReference type="PROSITE" id="PS50166">
    <property type="entry name" value="IMPORTIN_B_NT"/>
    <property type="match status" value="2"/>
</dbReference>
<dbReference type="InterPro" id="IPR012983">
    <property type="entry name" value="PHR"/>
</dbReference>
<keyword evidence="2" id="KW-0963">Cytoplasm</keyword>
<dbReference type="PANTHER" id="PTHR45774:SF3">
    <property type="entry name" value="BTB (POZ) DOMAIN-CONTAINING 2B-RELATED"/>
    <property type="match status" value="1"/>
</dbReference>
<accession>A0ABN8Q5P2</accession>
<evidence type="ECO:0000256" key="1">
    <source>
        <dbReference type="ARBA" id="ARBA00004496"/>
    </source>
</evidence>
<reference evidence="5 6" key="1">
    <citation type="submission" date="2022-05" db="EMBL/GenBank/DDBJ databases">
        <authorList>
            <consortium name="Genoscope - CEA"/>
            <person name="William W."/>
        </authorList>
    </citation>
    <scope>NUCLEOTIDE SEQUENCE [LARGE SCALE GENOMIC DNA]</scope>
</reference>
<comment type="caution">
    <text evidence="5">The sequence shown here is derived from an EMBL/GenBank/DDBJ whole genome shotgun (WGS) entry which is preliminary data.</text>
</comment>
<feature type="domain" description="BTB" evidence="3">
    <location>
        <begin position="830"/>
        <end position="904"/>
    </location>
</feature>
<dbReference type="PROSITE" id="PS50097">
    <property type="entry name" value="BTB"/>
    <property type="match status" value="3"/>
</dbReference>
<dbReference type="PANTHER" id="PTHR45774">
    <property type="entry name" value="BTB/POZ DOMAIN-CONTAINING"/>
    <property type="match status" value="1"/>
</dbReference>
<evidence type="ECO:0000256" key="2">
    <source>
        <dbReference type="ARBA" id="ARBA00022490"/>
    </source>
</evidence>
<feature type="domain" description="BTB" evidence="3">
    <location>
        <begin position="379"/>
        <end position="454"/>
    </location>
</feature>
<dbReference type="Gene3D" id="2.60.120.820">
    <property type="entry name" value="PHR domain"/>
    <property type="match status" value="2"/>
</dbReference>
<dbReference type="EMBL" id="CALNXI010001156">
    <property type="protein sequence ID" value="CAH3157818.1"/>
    <property type="molecule type" value="Genomic_DNA"/>
</dbReference>
<organism evidence="5 6">
    <name type="scientific">Porites evermanni</name>
    <dbReference type="NCBI Taxonomy" id="104178"/>
    <lineage>
        <taxon>Eukaryota</taxon>
        <taxon>Metazoa</taxon>
        <taxon>Cnidaria</taxon>
        <taxon>Anthozoa</taxon>
        <taxon>Hexacorallia</taxon>
        <taxon>Scleractinia</taxon>
        <taxon>Fungiina</taxon>
        <taxon>Poritidae</taxon>
        <taxon>Porites</taxon>
    </lineage>
</organism>